<evidence type="ECO:0000256" key="5">
    <source>
        <dbReference type="SAM" id="MobiDB-lite"/>
    </source>
</evidence>
<proteinExistence type="inferred from homology"/>
<keyword evidence="2" id="KW-0645">Protease</keyword>
<dbReference type="PROSITE" id="PS51935">
    <property type="entry name" value="NLPC_P60"/>
    <property type="match status" value="1"/>
</dbReference>
<dbReference type="OrthoDB" id="6058745at2"/>
<sequence>MSRTISKVVECPSSPAGPSPRTRGEGRGGDVDVPLSPFLRGEGKGEGQTASAVLQEAENWIGTPYRHGASAKGVGCDCLGLVRGIWRALYGMEPEQSGVYAPDWAEAGGGDPLLEAARRHMAEKAVEAMQPGDLLVFRWRPFVAAKHLGILAPDNRFIHAYEGHRVTASALVPQWRRRIAGVFGFPVARFLSPPSALPGISPSRGEIG</sequence>
<dbReference type="NCBIfam" id="TIGR02219">
    <property type="entry name" value="phage_NlpC_fam"/>
    <property type="match status" value="1"/>
</dbReference>
<dbReference type="InterPro" id="IPR038765">
    <property type="entry name" value="Papain-like_cys_pep_sf"/>
</dbReference>
<evidence type="ECO:0000256" key="2">
    <source>
        <dbReference type="ARBA" id="ARBA00022670"/>
    </source>
</evidence>
<reference evidence="7 8" key="1">
    <citation type="submission" date="2018-06" db="EMBL/GenBank/DDBJ databases">
        <title>Genomic Encyclopedia of Type Strains, Phase III (KMG-III): the genomes of soil and plant-associated and newly described type strains.</title>
        <authorList>
            <person name="Whitman W."/>
        </authorList>
    </citation>
    <scope>NUCLEOTIDE SEQUENCE [LARGE SCALE GENOMIC DNA]</scope>
    <source>
        <strain evidence="7 8">ORS 1419</strain>
    </source>
</reference>
<keyword evidence="4" id="KW-0788">Thiol protease</keyword>
<comment type="caution">
    <text evidence="7">The sequence shown here is derived from an EMBL/GenBank/DDBJ whole genome shotgun (WGS) entry which is preliminary data.</text>
</comment>
<dbReference type="PANTHER" id="PTHR47053:SF1">
    <property type="entry name" value="MUREIN DD-ENDOPEPTIDASE MEPH-RELATED"/>
    <property type="match status" value="1"/>
</dbReference>
<evidence type="ECO:0000256" key="1">
    <source>
        <dbReference type="ARBA" id="ARBA00007074"/>
    </source>
</evidence>
<evidence type="ECO:0000256" key="4">
    <source>
        <dbReference type="ARBA" id="ARBA00022807"/>
    </source>
</evidence>
<evidence type="ECO:0000259" key="6">
    <source>
        <dbReference type="PROSITE" id="PS51935"/>
    </source>
</evidence>
<protein>
    <submittedName>
        <fullName evidence="7">NlpC/P60 family putative phage cell wall peptidase</fullName>
    </submittedName>
</protein>
<dbReference type="PANTHER" id="PTHR47053">
    <property type="entry name" value="MUREIN DD-ENDOPEPTIDASE MEPH-RELATED"/>
    <property type="match status" value="1"/>
</dbReference>
<dbReference type="GO" id="GO:0008234">
    <property type="term" value="F:cysteine-type peptidase activity"/>
    <property type="evidence" value="ECO:0007669"/>
    <property type="project" value="UniProtKB-KW"/>
</dbReference>
<accession>A0A318T301</accession>
<gene>
    <name evidence="7" type="ORF">C7477_10737</name>
</gene>
<feature type="domain" description="NlpC/P60" evidence="6">
    <location>
        <begin position="47"/>
        <end position="186"/>
    </location>
</feature>
<comment type="similarity">
    <text evidence="1">Belongs to the peptidase C40 family.</text>
</comment>
<dbReference type="SUPFAM" id="SSF54001">
    <property type="entry name" value="Cysteine proteinases"/>
    <property type="match status" value="1"/>
</dbReference>
<dbReference type="InterPro" id="IPR011929">
    <property type="entry name" value="Phage_pept_NlpC/P60"/>
</dbReference>
<dbReference type="InterPro" id="IPR000064">
    <property type="entry name" value="NLP_P60_dom"/>
</dbReference>
<dbReference type="InterPro" id="IPR051202">
    <property type="entry name" value="Peptidase_C40"/>
</dbReference>
<organism evidence="7 8">
    <name type="scientific">Phyllobacterium leguminum</name>
    <dbReference type="NCBI Taxonomy" id="314237"/>
    <lineage>
        <taxon>Bacteria</taxon>
        <taxon>Pseudomonadati</taxon>
        <taxon>Pseudomonadota</taxon>
        <taxon>Alphaproteobacteria</taxon>
        <taxon>Hyphomicrobiales</taxon>
        <taxon>Phyllobacteriaceae</taxon>
        <taxon>Phyllobacterium</taxon>
    </lineage>
</organism>
<dbReference type="GO" id="GO:0006508">
    <property type="term" value="P:proteolysis"/>
    <property type="evidence" value="ECO:0007669"/>
    <property type="project" value="UniProtKB-KW"/>
</dbReference>
<evidence type="ECO:0000313" key="7">
    <source>
        <dbReference type="EMBL" id="PYE88395.1"/>
    </source>
</evidence>
<keyword evidence="3" id="KW-0378">Hydrolase</keyword>
<name>A0A318T301_9HYPH</name>
<feature type="region of interest" description="Disordered" evidence="5">
    <location>
        <begin position="1"/>
        <end position="48"/>
    </location>
</feature>
<evidence type="ECO:0000313" key="8">
    <source>
        <dbReference type="Proteomes" id="UP000247454"/>
    </source>
</evidence>
<dbReference type="Pfam" id="PF00877">
    <property type="entry name" value="NLPC_P60"/>
    <property type="match status" value="1"/>
</dbReference>
<dbReference type="Proteomes" id="UP000247454">
    <property type="component" value="Unassembled WGS sequence"/>
</dbReference>
<dbReference type="AlphaFoldDB" id="A0A318T301"/>
<dbReference type="Gene3D" id="3.90.1720.10">
    <property type="entry name" value="endopeptidase domain like (from Nostoc punctiforme)"/>
    <property type="match status" value="1"/>
</dbReference>
<keyword evidence="8" id="KW-1185">Reference proteome</keyword>
<evidence type="ECO:0000256" key="3">
    <source>
        <dbReference type="ARBA" id="ARBA00022801"/>
    </source>
</evidence>
<dbReference type="EMBL" id="QJTF01000007">
    <property type="protein sequence ID" value="PYE88395.1"/>
    <property type="molecule type" value="Genomic_DNA"/>
</dbReference>